<proteinExistence type="predicted"/>
<evidence type="ECO:0000313" key="1">
    <source>
        <dbReference type="EMBL" id="SFU07358.1"/>
    </source>
</evidence>
<keyword evidence="2" id="KW-1185">Reference proteome</keyword>
<gene>
    <name evidence="1" type="ORF">SAMN05660657_05380</name>
</gene>
<dbReference type="AlphaFoldDB" id="A0A1I7D6L3"/>
<name>A0A1I7D6L3_9ACTN</name>
<dbReference type="RefSeq" id="WP_093584575.1">
    <property type="nucleotide sequence ID" value="NZ_FPBA01000036.1"/>
</dbReference>
<protein>
    <submittedName>
        <fullName evidence="1">Uncharacterized protein</fullName>
    </submittedName>
</protein>
<accession>A0A1I7D6L3</accession>
<reference evidence="2" key="1">
    <citation type="submission" date="2016-10" db="EMBL/GenBank/DDBJ databases">
        <authorList>
            <person name="Varghese N."/>
            <person name="Submissions S."/>
        </authorList>
    </citation>
    <scope>NUCLEOTIDE SEQUENCE [LARGE SCALE GENOMIC DNA]</scope>
    <source>
        <strain evidence="2">DSM 46136</strain>
    </source>
</reference>
<dbReference type="Proteomes" id="UP000199546">
    <property type="component" value="Unassembled WGS sequence"/>
</dbReference>
<dbReference type="STRING" id="1296565.SAMN05660657_05380"/>
<dbReference type="EMBL" id="FPBA01000036">
    <property type="protein sequence ID" value="SFU07358.1"/>
    <property type="molecule type" value="Genomic_DNA"/>
</dbReference>
<organism evidence="1 2">
    <name type="scientific">Geodermatophilus amargosae</name>
    <dbReference type="NCBI Taxonomy" id="1296565"/>
    <lineage>
        <taxon>Bacteria</taxon>
        <taxon>Bacillati</taxon>
        <taxon>Actinomycetota</taxon>
        <taxon>Actinomycetes</taxon>
        <taxon>Geodermatophilales</taxon>
        <taxon>Geodermatophilaceae</taxon>
        <taxon>Geodermatophilus</taxon>
    </lineage>
</organism>
<sequence length="69" mass="6877">MLLFLLTAGRPARRPVGLLAALVSIAVLLPSASIAWAGLVLDAAVLLGVALAVTAVHRGPRPAGSGRNG</sequence>
<evidence type="ECO:0000313" key="2">
    <source>
        <dbReference type="Proteomes" id="UP000199546"/>
    </source>
</evidence>